<gene>
    <name evidence="1" type="ORF">SAMN05216325_1472</name>
</gene>
<sequence length="121" mass="13399">MYLKRLYKPGTAEIVGIKFARKPGNVQKFTQQFIDEFIGYGLLSLGKGVITMHAEGGDVNYKIISSPGYYCCFDGKRLAGEFEARDYVAANFAGQTSPDPQNPAGYKKDSFYLCELMEGGE</sequence>
<dbReference type="RefSeq" id="WP_090634908.1">
    <property type="nucleotide sequence ID" value="NZ_FOCP01000047.1"/>
</dbReference>
<dbReference type="OrthoDB" id="8547248at2"/>
<dbReference type="STRING" id="917.SAMN05216326_12737"/>
<protein>
    <submittedName>
        <fullName evidence="1">Uncharacterized protein</fullName>
    </submittedName>
</protein>
<accession>A0A1H8IZM4</accession>
<evidence type="ECO:0000313" key="1">
    <source>
        <dbReference type="EMBL" id="SEN74073.1"/>
    </source>
</evidence>
<dbReference type="Proteomes" id="UP000199459">
    <property type="component" value="Unassembled WGS sequence"/>
</dbReference>
<name>A0A1H8IZM4_9PROT</name>
<reference evidence="1 2" key="1">
    <citation type="submission" date="2016-10" db="EMBL/GenBank/DDBJ databases">
        <authorList>
            <person name="de Groot N.N."/>
        </authorList>
    </citation>
    <scope>NUCLEOTIDE SEQUENCE [LARGE SCALE GENOMIC DNA]</scope>
    <source>
        <strain evidence="1 2">Nm22</strain>
    </source>
</reference>
<proteinExistence type="predicted"/>
<organism evidence="1 2">
    <name type="scientific">Nitrosomonas marina</name>
    <dbReference type="NCBI Taxonomy" id="917"/>
    <lineage>
        <taxon>Bacteria</taxon>
        <taxon>Pseudomonadati</taxon>
        <taxon>Pseudomonadota</taxon>
        <taxon>Betaproteobacteria</taxon>
        <taxon>Nitrosomonadales</taxon>
        <taxon>Nitrosomonadaceae</taxon>
        <taxon>Nitrosomonas</taxon>
    </lineage>
</organism>
<dbReference type="EMBL" id="FOCP01000047">
    <property type="protein sequence ID" value="SEN74073.1"/>
    <property type="molecule type" value="Genomic_DNA"/>
</dbReference>
<dbReference type="AlphaFoldDB" id="A0A1H8IZM4"/>
<evidence type="ECO:0000313" key="2">
    <source>
        <dbReference type="Proteomes" id="UP000199459"/>
    </source>
</evidence>